<keyword evidence="3" id="KW-1185">Reference proteome</keyword>
<protein>
    <submittedName>
        <fullName evidence="1">Uncharacterized protein</fullName>
    </submittedName>
</protein>
<dbReference type="AlphaFoldDB" id="A0A9P1C2L2"/>
<dbReference type="EMBL" id="CAMXCT010000879">
    <property type="protein sequence ID" value="CAI3984332.1"/>
    <property type="molecule type" value="Genomic_DNA"/>
</dbReference>
<comment type="caution">
    <text evidence="1">The sequence shown here is derived from an EMBL/GenBank/DDBJ whole genome shotgun (WGS) entry which is preliminary data.</text>
</comment>
<dbReference type="EMBL" id="CAMXCT020000879">
    <property type="protein sequence ID" value="CAL1137707.1"/>
    <property type="molecule type" value="Genomic_DNA"/>
</dbReference>
<organism evidence="1">
    <name type="scientific">Cladocopium goreaui</name>
    <dbReference type="NCBI Taxonomy" id="2562237"/>
    <lineage>
        <taxon>Eukaryota</taxon>
        <taxon>Sar</taxon>
        <taxon>Alveolata</taxon>
        <taxon>Dinophyceae</taxon>
        <taxon>Suessiales</taxon>
        <taxon>Symbiodiniaceae</taxon>
        <taxon>Cladocopium</taxon>
    </lineage>
</organism>
<sequence length="427" mass="47538">MYLPQMRVAVLGVIVAAEPHSGHSCDDGHWGQVRQEMWQIFKPDLDITRVTTCLSAPDCEDVASILLVDALTCSSEVLPTVTSSAPCSEGMLHYMLVCALQMWLKGYYRQSALYYDHALGFLALTKGSLDGSNWPVWTGQVLQNWQNFLKAAFPAAGIVVEERRSGDSTYLSVAPPVHSTSNWWTTGPRRSSYCPPPGGHLEGLVQDGENERKDASVLCAVPLVWPGEEGAAKAIVETYGPECNRLVFFVASPDAETAAAAKQFLTGHLSGAEVVDLAADWPQMLRDRPSALAAQGRKGMFGANQKDLLLFAHLARDMGSLTDWVCRVETDSYFIPANFRRFVRGRQLEPEEPFYLGSLAYWHLHFEPRMIFNEQVQDSCPFLPVPSHKEESGLLCLRKRYNWSSQKLPRIVFSQKHLRCLGSCLVV</sequence>
<name>A0A9P1C2L2_9DINO</name>
<dbReference type="Proteomes" id="UP001152797">
    <property type="component" value="Unassembled WGS sequence"/>
</dbReference>
<dbReference type="OrthoDB" id="414175at2759"/>
<evidence type="ECO:0000313" key="1">
    <source>
        <dbReference type="EMBL" id="CAI3984332.1"/>
    </source>
</evidence>
<evidence type="ECO:0000313" key="3">
    <source>
        <dbReference type="Proteomes" id="UP001152797"/>
    </source>
</evidence>
<proteinExistence type="predicted"/>
<accession>A0A9P1C2L2</accession>
<reference evidence="1" key="1">
    <citation type="submission" date="2022-10" db="EMBL/GenBank/DDBJ databases">
        <authorList>
            <person name="Chen Y."/>
            <person name="Dougan E. K."/>
            <person name="Chan C."/>
            <person name="Rhodes N."/>
            <person name="Thang M."/>
        </authorList>
    </citation>
    <scope>NUCLEOTIDE SEQUENCE</scope>
</reference>
<dbReference type="Gene3D" id="3.90.550.50">
    <property type="match status" value="1"/>
</dbReference>
<dbReference type="EMBL" id="CAMXCT030000879">
    <property type="protein sequence ID" value="CAL4771644.1"/>
    <property type="molecule type" value="Genomic_DNA"/>
</dbReference>
<evidence type="ECO:0000313" key="2">
    <source>
        <dbReference type="EMBL" id="CAL1137707.1"/>
    </source>
</evidence>
<reference evidence="2" key="2">
    <citation type="submission" date="2024-04" db="EMBL/GenBank/DDBJ databases">
        <authorList>
            <person name="Chen Y."/>
            <person name="Shah S."/>
            <person name="Dougan E. K."/>
            <person name="Thang M."/>
            <person name="Chan C."/>
        </authorList>
    </citation>
    <scope>NUCLEOTIDE SEQUENCE [LARGE SCALE GENOMIC DNA]</scope>
</reference>
<gene>
    <name evidence="1" type="ORF">C1SCF055_LOCUS11874</name>
</gene>